<dbReference type="AlphaFoldDB" id="A0A5B9QNU9"/>
<dbReference type="KEGG" id="bgok:Pr1d_30970"/>
<name>A0A5B9QNU9_9BACT</name>
<proteinExistence type="predicted"/>
<evidence type="ECO:0000256" key="1">
    <source>
        <dbReference type="SAM" id="SignalP"/>
    </source>
</evidence>
<reference evidence="2 3" key="1">
    <citation type="submission" date="2019-08" db="EMBL/GenBank/DDBJ databases">
        <title>Deep-cultivation of Planctomycetes and their phenomic and genomic characterization uncovers novel biology.</title>
        <authorList>
            <person name="Wiegand S."/>
            <person name="Jogler M."/>
            <person name="Boedeker C."/>
            <person name="Pinto D."/>
            <person name="Vollmers J."/>
            <person name="Rivas-Marin E."/>
            <person name="Kohn T."/>
            <person name="Peeters S.H."/>
            <person name="Heuer A."/>
            <person name="Rast P."/>
            <person name="Oberbeckmann S."/>
            <person name="Bunk B."/>
            <person name="Jeske O."/>
            <person name="Meyerdierks A."/>
            <person name="Storesund J.E."/>
            <person name="Kallscheuer N."/>
            <person name="Luecker S."/>
            <person name="Lage O.M."/>
            <person name="Pohl T."/>
            <person name="Merkel B.J."/>
            <person name="Hornburger P."/>
            <person name="Mueller R.-W."/>
            <person name="Bruemmer F."/>
            <person name="Labrenz M."/>
            <person name="Spormann A.M."/>
            <person name="Op den Camp H."/>
            <person name="Overmann J."/>
            <person name="Amann R."/>
            <person name="Jetten M.S.M."/>
            <person name="Mascher T."/>
            <person name="Medema M.H."/>
            <person name="Devos D.P."/>
            <person name="Kaster A.-K."/>
            <person name="Ovreas L."/>
            <person name="Rohde M."/>
            <person name="Galperin M.Y."/>
            <person name="Jogler C."/>
        </authorList>
    </citation>
    <scope>NUCLEOTIDE SEQUENCE [LARGE SCALE GENOMIC DNA]</scope>
    <source>
        <strain evidence="2 3">Pr1d</strain>
    </source>
</reference>
<protein>
    <recommendedName>
        <fullName evidence="4">Secreted protein</fullName>
    </recommendedName>
</protein>
<dbReference type="RefSeq" id="WP_148074255.1">
    <property type="nucleotide sequence ID" value="NZ_CP042913.1"/>
</dbReference>
<dbReference type="Proteomes" id="UP000323917">
    <property type="component" value="Chromosome"/>
</dbReference>
<dbReference type="OrthoDB" id="281529at2"/>
<evidence type="ECO:0000313" key="3">
    <source>
        <dbReference type="Proteomes" id="UP000323917"/>
    </source>
</evidence>
<dbReference type="EMBL" id="CP042913">
    <property type="protein sequence ID" value="QEG35791.1"/>
    <property type="molecule type" value="Genomic_DNA"/>
</dbReference>
<evidence type="ECO:0000313" key="2">
    <source>
        <dbReference type="EMBL" id="QEG35791.1"/>
    </source>
</evidence>
<organism evidence="2 3">
    <name type="scientific">Bythopirellula goksoeyrii</name>
    <dbReference type="NCBI Taxonomy" id="1400387"/>
    <lineage>
        <taxon>Bacteria</taxon>
        <taxon>Pseudomonadati</taxon>
        <taxon>Planctomycetota</taxon>
        <taxon>Planctomycetia</taxon>
        <taxon>Pirellulales</taxon>
        <taxon>Lacipirellulaceae</taxon>
        <taxon>Bythopirellula</taxon>
    </lineage>
</organism>
<gene>
    <name evidence="2" type="ORF">Pr1d_30970</name>
</gene>
<evidence type="ECO:0008006" key="4">
    <source>
        <dbReference type="Google" id="ProtNLM"/>
    </source>
</evidence>
<keyword evidence="3" id="KW-1185">Reference proteome</keyword>
<keyword evidence="1" id="KW-0732">Signal</keyword>
<accession>A0A5B9QNU9</accession>
<feature type="chain" id="PRO_5022986178" description="Secreted protein" evidence="1">
    <location>
        <begin position="29"/>
        <end position="216"/>
    </location>
</feature>
<sequence length="216" mass="22933" precursor="true">MTILRSHLMLTLAIALFVNGLGSSSLLADDSPSHGTSTNHDHDAMKMEKKITDALASLSPEDRKQAEAQRFCPIMQYSRLGSMGAPLKVTVAGQQVFVCCEGCVEDAIAGGQETLKTAQKLTDVSANLAKLPANERAAAEAQKFCAVANKNLLGAMGEPVKLKINGKPVYLCCKGCTGKAQANPAATLAKVEVLKKAGMKAGHDHSDHNHERDHNN</sequence>
<feature type="signal peptide" evidence="1">
    <location>
        <begin position="1"/>
        <end position="28"/>
    </location>
</feature>